<feature type="compositionally biased region" description="Low complexity" evidence="1">
    <location>
        <begin position="14"/>
        <end position="31"/>
    </location>
</feature>
<feature type="transmembrane region" description="Helical" evidence="2">
    <location>
        <begin position="169"/>
        <end position="190"/>
    </location>
</feature>
<keyword evidence="2" id="KW-0472">Membrane</keyword>
<feature type="compositionally biased region" description="Basic and acidic residues" evidence="1">
    <location>
        <begin position="38"/>
        <end position="63"/>
    </location>
</feature>
<organism evidence="3 4">
    <name type="scientific">Dothidotthia symphoricarpi CBS 119687</name>
    <dbReference type="NCBI Taxonomy" id="1392245"/>
    <lineage>
        <taxon>Eukaryota</taxon>
        <taxon>Fungi</taxon>
        <taxon>Dikarya</taxon>
        <taxon>Ascomycota</taxon>
        <taxon>Pezizomycotina</taxon>
        <taxon>Dothideomycetes</taxon>
        <taxon>Pleosporomycetidae</taxon>
        <taxon>Pleosporales</taxon>
        <taxon>Dothidotthiaceae</taxon>
        <taxon>Dothidotthia</taxon>
    </lineage>
</organism>
<feature type="compositionally biased region" description="Polar residues" evidence="1">
    <location>
        <begin position="121"/>
        <end position="135"/>
    </location>
</feature>
<dbReference type="GeneID" id="54402987"/>
<sequence length="301" mass="33257">MAALYPPVVSPATRQPGPQHQRRQSSSSPAPNECNHIYNEKDACERRQSVHTERGRRNGRGHDSVISYPFSPCTPSPHSSISSAERRHHSGSEARYSVPVVDGRPVSYPPQAHLDPEKNDGYSSPQGRQSLNRDLSPQKEQVHDRGEYEEGGAEEKAWQLLFYLSGPCALLSVAITFWTIAALIISLALYPLRFCSTRPSLSSQLESFLAPALNLQLHLVYSTNSKTEYSAPLLVVIHLFSPFVAFGIAIAAWVAACFSFFSAILGDPGGPSSPDGHHNDGKESILSVRNWWEKWLARGLR</sequence>
<keyword evidence="2" id="KW-1133">Transmembrane helix</keyword>
<evidence type="ECO:0000313" key="4">
    <source>
        <dbReference type="Proteomes" id="UP000799771"/>
    </source>
</evidence>
<protein>
    <submittedName>
        <fullName evidence="3">Uncharacterized protein</fullName>
    </submittedName>
</protein>
<feature type="compositionally biased region" description="Basic and acidic residues" evidence="1">
    <location>
        <begin position="136"/>
        <end position="149"/>
    </location>
</feature>
<gene>
    <name evidence="3" type="ORF">P153DRAFT_209368</name>
</gene>
<dbReference type="EMBL" id="ML977503">
    <property type="protein sequence ID" value="KAF2131037.1"/>
    <property type="molecule type" value="Genomic_DNA"/>
</dbReference>
<accession>A0A6A6AJI4</accession>
<reference evidence="3" key="1">
    <citation type="journal article" date="2020" name="Stud. Mycol.">
        <title>101 Dothideomycetes genomes: a test case for predicting lifestyles and emergence of pathogens.</title>
        <authorList>
            <person name="Haridas S."/>
            <person name="Albert R."/>
            <person name="Binder M."/>
            <person name="Bloem J."/>
            <person name="Labutti K."/>
            <person name="Salamov A."/>
            <person name="Andreopoulos B."/>
            <person name="Baker S."/>
            <person name="Barry K."/>
            <person name="Bills G."/>
            <person name="Bluhm B."/>
            <person name="Cannon C."/>
            <person name="Castanera R."/>
            <person name="Culley D."/>
            <person name="Daum C."/>
            <person name="Ezra D."/>
            <person name="Gonzalez J."/>
            <person name="Henrissat B."/>
            <person name="Kuo A."/>
            <person name="Liang C."/>
            <person name="Lipzen A."/>
            <person name="Lutzoni F."/>
            <person name="Magnuson J."/>
            <person name="Mondo S."/>
            <person name="Nolan M."/>
            <person name="Ohm R."/>
            <person name="Pangilinan J."/>
            <person name="Park H.-J."/>
            <person name="Ramirez L."/>
            <person name="Alfaro M."/>
            <person name="Sun H."/>
            <person name="Tritt A."/>
            <person name="Yoshinaga Y."/>
            <person name="Zwiers L.-H."/>
            <person name="Turgeon B."/>
            <person name="Goodwin S."/>
            <person name="Spatafora J."/>
            <person name="Crous P."/>
            <person name="Grigoriev I."/>
        </authorList>
    </citation>
    <scope>NUCLEOTIDE SEQUENCE</scope>
    <source>
        <strain evidence="3">CBS 119687</strain>
    </source>
</reference>
<evidence type="ECO:0000313" key="3">
    <source>
        <dbReference type="EMBL" id="KAF2131037.1"/>
    </source>
</evidence>
<feature type="transmembrane region" description="Helical" evidence="2">
    <location>
        <begin position="233"/>
        <end position="265"/>
    </location>
</feature>
<name>A0A6A6AJI4_9PLEO</name>
<dbReference type="OrthoDB" id="5420214at2759"/>
<dbReference type="Proteomes" id="UP000799771">
    <property type="component" value="Unassembled WGS sequence"/>
</dbReference>
<dbReference type="AlphaFoldDB" id="A0A6A6AJI4"/>
<feature type="region of interest" description="Disordered" evidence="1">
    <location>
        <begin position="1"/>
        <end position="149"/>
    </location>
</feature>
<evidence type="ECO:0000256" key="1">
    <source>
        <dbReference type="SAM" id="MobiDB-lite"/>
    </source>
</evidence>
<dbReference type="RefSeq" id="XP_033525424.1">
    <property type="nucleotide sequence ID" value="XM_033662555.1"/>
</dbReference>
<keyword evidence="4" id="KW-1185">Reference proteome</keyword>
<keyword evidence="2" id="KW-0812">Transmembrane</keyword>
<proteinExistence type="predicted"/>
<evidence type="ECO:0000256" key="2">
    <source>
        <dbReference type="SAM" id="Phobius"/>
    </source>
</evidence>